<dbReference type="RefSeq" id="WP_136425298.1">
    <property type="nucleotide sequence ID" value="NZ_SSSN01000013.1"/>
</dbReference>
<keyword evidence="2" id="KW-0812">Transmembrane</keyword>
<proteinExistence type="predicted"/>
<organism evidence="3 5">
    <name type="scientific">Orlajensenia flava</name>
    <dbReference type="NCBI Taxonomy" id="2565934"/>
    <lineage>
        <taxon>Bacteria</taxon>
        <taxon>Bacillati</taxon>
        <taxon>Actinomycetota</taxon>
        <taxon>Actinomycetes</taxon>
        <taxon>Micrococcales</taxon>
        <taxon>Microbacteriaceae</taxon>
        <taxon>Orlajensenia</taxon>
    </lineage>
</organism>
<evidence type="ECO:0000256" key="1">
    <source>
        <dbReference type="SAM" id="MobiDB-lite"/>
    </source>
</evidence>
<feature type="compositionally biased region" description="Low complexity" evidence="1">
    <location>
        <begin position="51"/>
        <end position="72"/>
    </location>
</feature>
<feature type="region of interest" description="Disordered" evidence="1">
    <location>
        <begin position="43"/>
        <end position="80"/>
    </location>
</feature>
<keyword evidence="2" id="KW-0472">Membrane</keyword>
<evidence type="ECO:0000313" key="4">
    <source>
        <dbReference type="EMBL" id="THG30599.1"/>
    </source>
</evidence>
<dbReference type="OrthoDB" id="5189092at2"/>
<name>A0A4S4FM64_9MICO</name>
<dbReference type="Proteomes" id="UP000307380">
    <property type="component" value="Unassembled WGS sequence"/>
</dbReference>
<accession>A0A4S4FM64</accession>
<dbReference type="EMBL" id="SSSN01000013">
    <property type="protein sequence ID" value="THG30599.1"/>
    <property type="molecule type" value="Genomic_DNA"/>
</dbReference>
<evidence type="ECO:0000313" key="5">
    <source>
        <dbReference type="Proteomes" id="UP000307380"/>
    </source>
</evidence>
<evidence type="ECO:0008006" key="6">
    <source>
        <dbReference type="Google" id="ProtNLM"/>
    </source>
</evidence>
<dbReference type="AlphaFoldDB" id="A0A4S4FM64"/>
<protein>
    <recommendedName>
        <fullName evidence="6">DUF4232 domain-containing protein</fullName>
    </recommendedName>
</protein>
<evidence type="ECO:0000313" key="3">
    <source>
        <dbReference type="EMBL" id="THG30336.1"/>
    </source>
</evidence>
<keyword evidence="5" id="KW-1185">Reference proteome</keyword>
<keyword evidence="2" id="KW-1133">Transmembrane helix</keyword>
<sequence>MSTLKHPVGPQSEKVYWRRRLIVGLGIAAVIVVIFLIIVRPGSSSGEPNPTASSVTSSSSTASPKATTAATTIPTEKTDAAGAACKPSNVQVTAITDHDHYAAGENPQLSLSIVNNGTKACVFNAGTSKQVFTITSGTEKYWVSTDCQTGAVDAEVTLKPGVPISSAAPIAWDRTRSAADTCDTARDAVTAAGASYHLTVSVDGVKSASAQFILD</sequence>
<gene>
    <name evidence="4" type="ORF">E6C70_14635</name>
    <name evidence="3" type="ORF">E6C70_14915</name>
</gene>
<feature type="transmembrane region" description="Helical" evidence="2">
    <location>
        <begin position="21"/>
        <end position="39"/>
    </location>
</feature>
<reference evidence="3 5" key="1">
    <citation type="submission" date="2019-04" db="EMBL/GenBank/DDBJ databases">
        <authorList>
            <person name="Jiang L."/>
        </authorList>
    </citation>
    <scope>NUCLEOTIDE SEQUENCE [LARGE SCALE GENOMIC DNA]</scope>
    <source>
        <strain evidence="3 5">YIM 131861</strain>
    </source>
</reference>
<comment type="caution">
    <text evidence="3">The sequence shown here is derived from an EMBL/GenBank/DDBJ whole genome shotgun (WGS) entry which is preliminary data.</text>
</comment>
<dbReference type="EMBL" id="SSSN01000014">
    <property type="protein sequence ID" value="THG30336.1"/>
    <property type="molecule type" value="Genomic_DNA"/>
</dbReference>
<evidence type="ECO:0000256" key="2">
    <source>
        <dbReference type="SAM" id="Phobius"/>
    </source>
</evidence>